<accession>A0ABV7WC12</accession>
<dbReference type="RefSeq" id="WP_340294331.1">
    <property type="nucleotide sequence ID" value="NZ_JBBEOI010000152.1"/>
</dbReference>
<dbReference type="Pfam" id="PF06245">
    <property type="entry name" value="DUF1015"/>
    <property type="match status" value="1"/>
</dbReference>
<dbReference type="SUPFAM" id="SSF110849">
    <property type="entry name" value="ParB/Sulfiredoxin"/>
    <property type="match status" value="1"/>
</dbReference>
<gene>
    <name evidence="2" type="ORF">ACFOLH_03205</name>
</gene>
<dbReference type="Proteomes" id="UP001595685">
    <property type="component" value="Unassembled WGS sequence"/>
</dbReference>
<evidence type="ECO:0000256" key="1">
    <source>
        <dbReference type="SAM" id="MobiDB-lite"/>
    </source>
</evidence>
<dbReference type="InterPro" id="IPR036086">
    <property type="entry name" value="ParB/Sulfiredoxin_sf"/>
</dbReference>
<sequence length="346" mass="37213">MITGTAGVSPVRLLHPDPETARQDSRLTELGWVPSGRDLLAPPAVYAVELDSPVARVRGVVAAWEVLDPPAGGGLVPHEQTDARAVRRRVRALRTAHLDRDPLLLTHRGGGAVRRAVDATATPVYEVTDRQRHVRVLQLPDDAGQEVLGLLTGEDYLVADGHHRLAAAAQLRAEGVASQVTALVVDADDTPLVLGPIHRVLLDEQGRDRVDEAMVASVLDRCSGAGALVVEHDDAEAGDASVVLVHGARRWTVTWPERPRTDVTTLVEHVLDDTARSRTRREPDTRVATAAAEHGALTCLLPPPDLDEVLALARRGALLPYKATAFEPKLPPGSLVRPLPAWTPRS</sequence>
<keyword evidence="3" id="KW-1185">Reference proteome</keyword>
<feature type="region of interest" description="Disordered" evidence="1">
    <location>
        <begin position="1"/>
        <end position="21"/>
    </location>
</feature>
<reference evidence="3" key="1">
    <citation type="journal article" date="2019" name="Int. J. Syst. Evol. Microbiol.">
        <title>The Global Catalogue of Microorganisms (GCM) 10K type strain sequencing project: providing services to taxonomists for standard genome sequencing and annotation.</title>
        <authorList>
            <consortium name="The Broad Institute Genomics Platform"/>
            <consortium name="The Broad Institute Genome Sequencing Center for Infectious Disease"/>
            <person name="Wu L."/>
            <person name="Ma J."/>
        </authorList>
    </citation>
    <scope>NUCLEOTIDE SEQUENCE [LARGE SCALE GENOMIC DNA]</scope>
    <source>
        <strain evidence="3">NCAIM B.02333</strain>
    </source>
</reference>
<dbReference type="PANTHER" id="PTHR36454:SF1">
    <property type="entry name" value="DUF1015 DOMAIN-CONTAINING PROTEIN"/>
    <property type="match status" value="1"/>
</dbReference>
<name>A0ABV7WC12_9MICO</name>
<dbReference type="InterPro" id="IPR008323">
    <property type="entry name" value="UCP033563"/>
</dbReference>
<organism evidence="2 3">
    <name type="scientific">Aquipuribacter hungaricus</name>
    <dbReference type="NCBI Taxonomy" id="545624"/>
    <lineage>
        <taxon>Bacteria</taxon>
        <taxon>Bacillati</taxon>
        <taxon>Actinomycetota</taxon>
        <taxon>Actinomycetes</taxon>
        <taxon>Micrococcales</taxon>
        <taxon>Intrasporangiaceae</taxon>
        <taxon>Aquipuribacter</taxon>
    </lineage>
</organism>
<comment type="caution">
    <text evidence="2">The sequence shown here is derived from an EMBL/GenBank/DDBJ whole genome shotgun (WGS) entry which is preliminary data.</text>
</comment>
<evidence type="ECO:0000313" key="2">
    <source>
        <dbReference type="EMBL" id="MFC3687344.1"/>
    </source>
</evidence>
<protein>
    <submittedName>
        <fullName evidence="2">DUF1015 family protein</fullName>
    </submittedName>
</protein>
<proteinExistence type="predicted"/>
<dbReference type="EMBL" id="JBHRWW010000002">
    <property type="protein sequence ID" value="MFC3687344.1"/>
    <property type="molecule type" value="Genomic_DNA"/>
</dbReference>
<evidence type="ECO:0000313" key="3">
    <source>
        <dbReference type="Proteomes" id="UP001595685"/>
    </source>
</evidence>
<dbReference type="PANTHER" id="PTHR36454">
    <property type="entry name" value="LMO2823 PROTEIN"/>
    <property type="match status" value="1"/>
</dbReference>